<sequence>MVKPSASRGAILDLHQKGVSPSDIIRRLKLPRRTVYDAIALGTLKDRPRTERKVTVTTNRLKKIVKKRIQRNPRRSIRGSAKDLKIPEIR</sequence>
<evidence type="ECO:0000313" key="3">
    <source>
        <dbReference type="Proteomes" id="UP000887575"/>
    </source>
</evidence>
<proteinExistence type="predicted"/>
<name>A0AAF3EF25_9BILA</name>
<evidence type="ECO:0000256" key="2">
    <source>
        <dbReference type="SAM" id="MobiDB-lite"/>
    </source>
</evidence>
<accession>A0AAF3EF25</accession>
<keyword evidence="3" id="KW-1185">Reference proteome</keyword>
<evidence type="ECO:0000313" key="4">
    <source>
        <dbReference type="WBParaSite" id="MBELARI_LOCUS12581"/>
    </source>
</evidence>
<comment type="subcellular location">
    <subcellularLocation>
        <location evidence="1">Nucleus</location>
    </subcellularLocation>
</comment>
<dbReference type="SUPFAM" id="SSF46689">
    <property type="entry name" value="Homeodomain-like"/>
    <property type="match status" value="1"/>
</dbReference>
<dbReference type="Proteomes" id="UP000887575">
    <property type="component" value="Unassembled WGS sequence"/>
</dbReference>
<protein>
    <submittedName>
        <fullName evidence="4">Resolvase HTH domain-containing protein</fullName>
    </submittedName>
</protein>
<reference evidence="4" key="1">
    <citation type="submission" date="2024-02" db="UniProtKB">
        <authorList>
            <consortium name="WormBaseParasite"/>
        </authorList>
    </citation>
    <scope>IDENTIFICATION</scope>
</reference>
<dbReference type="WBParaSite" id="MBELARI_LOCUS12581">
    <property type="protein sequence ID" value="MBELARI_LOCUS12581"/>
    <property type="gene ID" value="MBELARI_LOCUS12581"/>
</dbReference>
<feature type="region of interest" description="Disordered" evidence="2">
    <location>
        <begin position="67"/>
        <end position="90"/>
    </location>
</feature>
<dbReference type="GO" id="GO:0005634">
    <property type="term" value="C:nucleus"/>
    <property type="evidence" value="ECO:0007669"/>
    <property type="project" value="UniProtKB-SubCell"/>
</dbReference>
<feature type="compositionally biased region" description="Basic residues" evidence="2">
    <location>
        <begin position="67"/>
        <end position="77"/>
    </location>
</feature>
<dbReference type="AlphaFoldDB" id="A0AAF3EF25"/>
<dbReference type="InterPro" id="IPR009057">
    <property type="entry name" value="Homeodomain-like_sf"/>
</dbReference>
<evidence type="ECO:0000256" key="1">
    <source>
        <dbReference type="ARBA" id="ARBA00004123"/>
    </source>
</evidence>
<feature type="compositionally biased region" description="Basic and acidic residues" evidence="2">
    <location>
        <begin position="80"/>
        <end position="90"/>
    </location>
</feature>
<organism evidence="3 4">
    <name type="scientific">Mesorhabditis belari</name>
    <dbReference type="NCBI Taxonomy" id="2138241"/>
    <lineage>
        <taxon>Eukaryota</taxon>
        <taxon>Metazoa</taxon>
        <taxon>Ecdysozoa</taxon>
        <taxon>Nematoda</taxon>
        <taxon>Chromadorea</taxon>
        <taxon>Rhabditida</taxon>
        <taxon>Rhabditina</taxon>
        <taxon>Rhabditomorpha</taxon>
        <taxon>Rhabditoidea</taxon>
        <taxon>Rhabditidae</taxon>
        <taxon>Mesorhabditinae</taxon>
        <taxon>Mesorhabditis</taxon>
    </lineage>
</organism>